<reference evidence="3 4" key="1">
    <citation type="journal article" date="2016" name="Genome Announc.">
        <title>Complete genome sequence of the hyperthermophilic and piezophilic archaeon Thermococcus barophilus Ch5, capable of growth at the expense of hydrogenogenesis from carbon monoxide and formate.</title>
        <authorList>
            <person name="Oger P."/>
            <person name="Sokolova T.G."/>
            <person name="Kozhevnikova D.A."/>
            <person name="Taranov E.A."/>
            <person name="Vannier P."/>
            <person name="Lee H.S."/>
            <person name="Kwon K.K."/>
            <person name="Kang S.G."/>
            <person name="Lee J.H."/>
            <person name="Bonch-Osmolovskaya E.A."/>
            <person name="Lebedinsky A.V."/>
        </authorList>
    </citation>
    <scope>NUCLEOTIDE SEQUENCE [LARGE SCALE GENOMIC DNA]</scope>
    <source>
        <strain evidence="4">Ch5</strain>
    </source>
</reference>
<evidence type="ECO:0000313" key="3">
    <source>
        <dbReference type="EMBL" id="ALM76148.1"/>
    </source>
</evidence>
<keyword evidence="1 3" id="KW-0808">Transferase</keyword>
<dbReference type="GeneID" id="26137471"/>
<evidence type="ECO:0000259" key="2">
    <source>
        <dbReference type="Pfam" id="PF00534"/>
    </source>
</evidence>
<dbReference type="Gene3D" id="3.40.50.2000">
    <property type="entry name" value="Glycogen Phosphorylase B"/>
    <property type="match status" value="2"/>
</dbReference>
<protein>
    <submittedName>
        <fullName evidence="3">Glycosyl transferase</fullName>
    </submittedName>
</protein>
<accession>A0A0S1XEC6</accession>
<dbReference type="GO" id="GO:0016757">
    <property type="term" value="F:glycosyltransferase activity"/>
    <property type="evidence" value="ECO:0007669"/>
    <property type="project" value="InterPro"/>
</dbReference>
<dbReference type="PANTHER" id="PTHR46401">
    <property type="entry name" value="GLYCOSYLTRANSFERASE WBBK-RELATED"/>
    <property type="match status" value="1"/>
</dbReference>
<dbReference type="PANTHER" id="PTHR46401:SF2">
    <property type="entry name" value="GLYCOSYLTRANSFERASE WBBK-RELATED"/>
    <property type="match status" value="1"/>
</dbReference>
<evidence type="ECO:0000256" key="1">
    <source>
        <dbReference type="ARBA" id="ARBA00022679"/>
    </source>
</evidence>
<name>A0A0S1XEC6_THEBA</name>
<proteinExistence type="predicted"/>
<dbReference type="Proteomes" id="UP000066042">
    <property type="component" value="Chromosome"/>
</dbReference>
<dbReference type="AlphaFoldDB" id="A0A0S1XEC6"/>
<feature type="domain" description="Glycosyl transferase family 1" evidence="2">
    <location>
        <begin position="170"/>
        <end position="284"/>
    </location>
</feature>
<dbReference type="InterPro" id="IPR001296">
    <property type="entry name" value="Glyco_trans_1"/>
</dbReference>
<dbReference type="PATRIC" id="fig|55802.8.peg.2232"/>
<organism evidence="3 4">
    <name type="scientific">Thermococcus barophilus</name>
    <dbReference type="NCBI Taxonomy" id="55802"/>
    <lineage>
        <taxon>Archaea</taxon>
        <taxon>Methanobacteriati</taxon>
        <taxon>Methanobacteriota</taxon>
        <taxon>Thermococci</taxon>
        <taxon>Thermococcales</taxon>
        <taxon>Thermococcaceae</taxon>
        <taxon>Thermococcus</taxon>
    </lineage>
</organism>
<dbReference type="RefSeq" id="WP_056934591.1">
    <property type="nucleotide sequence ID" value="NZ_CP013050.1"/>
</dbReference>
<gene>
    <name evidence="3" type="ORF">TBCH5v1_2251</name>
</gene>
<evidence type="ECO:0000313" key="4">
    <source>
        <dbReference type="Proteomes" id="UP000066042"/>
    </source>
</evidence>
<dbReference type="STRING" id="55802.TBCH5v1_2251"/>
<dbReference type="Pfam" id="PF00534">
    <property type="entry name" value="Glycos_transf_1"/>
    <property type="match status" value="1"/>
</dbReference>
<dbReference type="EMBL" id="CP013050">
    <property type="protein sequence ID" value="ALM76148.1"/>
    <property type="molecule type" value="Genomic_DNA"/>
</dbReference>
<dbReference type="SUPFAM" id="SSF53756">
    <property type="entry name" value="UDP-Glycosyltransferase/glycogen phosphorylase"/>
    <property type="match status" value="1"/>
</dbReference>
<sequence>MKKYCIIARNLSSKAGGIAVYGRNLIKELKYKGFDVCISPQEKGLFPLSSIKWLLIDTPLFLFKTDADIYHAIGIIEGMVLPILKPKDKKYITIHDLIPLKYKGNGFRKKFERFLVRIGLFLARFYDWIFTVSHLTKVDTVRFGSIDETKIKVVYQPIHEKFLKTPIVKKKRTTFNIGYISRMEEYKRHELLIREFMKYPNPNARLYLAGTGALFKKIKESIKSDNRIIILGFVPDDKLVEFYDILDVYVHTSKYEGWGLPIIEAILREKPAIVIRDTELPQEVKDICLVTDNLPVTFTQLYENRKILKKLSKRQKKRALSLLSPGH</sequence>